<dbReference type="GO" id="GO:0016020">
    <property type="term" value="C:membrane"/>
    <property type="evidence" value="ECO:0007669"/>
    <property type="project" value="InterPro"/>
</dbReference>
<protein>
    <submittedName>
        <fullName evidence="8">12602_t:CDS:1</fullName>
    </submittedName>
</protein>
<evidence type="ECO:0000313" key="8">
    <source>
        <dbReference type="EMBL" id="CAG8710645.1"/>
    </source>
</evidence>
<evidence type="ECO:0000256" key="6">
    <source>
        <dbReference type="SAM" id="Phobius"/>
    </source>
</evidence>
<evidence type="ECO:0000259" key="7">
    <source>
        <dbReference type="Pfam" id="PF00588"/>
    </source>
</evidence>
<dbReference type="PANTHER" id="PTHR46429">
    <property type="entry name" value="23S RRNA (GUANOSINE-2'-O-)-METHYLTRANSFERASE RLMB"/>
    <property type="match status" value="1"/>
</dbReference>
<feature type="non-terminal residue" evidence="8">
    <location>
        <position position="307"/>
    </location>
</feature>
<dbReference type="GO" id="GO:0032259">
    <property type="term" value="P:methylation"/>
    <property type="evidence" value="ECO:0007669"/>
    <property type="project" value="UniProtKB-KW"/>
</dbReference>
<name>A0A9N9HXH5_9GLOM</name>
<keyword evidence="9" id="KW-1185">Reference proteome</keyword>
<evidence type="ECO:0000256" key="2">
    <source>
        <dbReference type="ARBA" id="ARBA00022679"/>
    </source>
</evidence>
<dbReference type="GO" id="GO:0005524">
    <property type="term" value="F:ATP binding"/>
    <property type="evidence" value="ECO:0007669"/>
    <property type="project" value="InterPro"/>
</dbReference>
<dbReference type="InterPro" id="IPR029028">
    <property type="entry name" value="Alpha/beta_knot_MTases"/>
</dbReference>
<organism evidence="8 9">
    <name type="scientific">Racocetra fulgida</name>
    <dbReference type="NCBI Taxonomy" id="60492"/>
    <lineage>
        <taxon>Eukaryota</taxon>
        <taxon>Fungi</taxon>
        <taxon>Fungi incertae sedis</taxon>
        <taxon>Mucoromycota</taxon>
        <taxon>Glomeromycotina</taxon>
        <taxon>Glomeromycetes</taxon>
        <taxon>Diversisporales</taxon>
        <taxon>Gigasporaceae</taxon>
        <taxon>Racocetra</taxon>
    </lineage>
</organism>
<proteinExistence type="predicted"/>
<accession>A0A9N9HXH5</accession>
<feature type="non-terminal residue" evidence="8">
    <location>
        <position position="1"/>
    </location>
</feature>
<dbReference type="GO" id="GO:0006396">
    <property type="term" value="P:RNA processing"/>
    <property type="evidence" value="ECO:0007669"/>
    <property type="project" value="InterPro"/>
</dbReference>
<sequence>MTLVAFGYYPVISILQSPYFRLKKIIIQDKYQNDKVLGQLLAEKRVNYQLLTKNNFERASFARKSQVMLDSIEDPHNFGAILRTSAALAIDGIIIASHNQVPVNSTVIKVSAGGIAHVPIYRISSLGEAVNELKKRGYKIVATTTPSFLSTNKKVIEYLFRHFIRANFPQGAMVGANLITQFANDLDAIADHIWFLPNRLIYISTTTFLFRKSSELGVAAKKRIEKDNEAIYEKINNLEYIKAVSGETYEEKKLFQRLDTTFRLNTKALLYRVLFEAVPTYVFIPNVPISFIFLVLLLGPSLMAGGI</sequence>
<dbReference type="Pfam" id="PF00588">
    <property type="entry name" value="SpoU_methylase"/>
    <property type="match status" value="1"/>
</dbReference>
<dbReference type="PANTHER" id="PTHR46429:SF1">
    <property type="entry name" value="23S RRNA (GUANOSINE-2'-O-)-METHYLTRANSFERASE RLMB"/>
    <property type="match status" value="1"/>
</dbReference>
<dbReference type="InterPro" id="IPR001537">
    <property type="entry name" value="SpoU_MeTrfase"/>
</dbReference>
<dbReference type="AlphaFoldDB" id="A0A9N9HXH5"/>
<evidence type="ECO:0000256" key="3">
    <source>
        <dbReference type="ARBA" id="ARBA00022692"/>
    </source>
</evidence>
<evidence type="ECO:0000256" key="4">
    <source>
        <dbReference type="ARBA" id="ARBA00022989"/>
    </source>
</evidence>
<gene>
    <name evidence="8" type="ORF">RFULGI_LOCUS10819</name>
</gene>
<comment type="caution">
    <text evidence="8">The sequence shown here is derived from an EMBL/GenBank/DDBJ whole genome shotgun (WGS) entry which is preliminary data.</text>
</comment>
<keyword evidence="4 6" id="KW-1133">Transmembrane helix</keyword>
<feature type="transmembrane region" description="Helical" evidence="6">
    <location>
        <begin position="281"/>
        <end position="304"/>
    </location>
</feature>
<keyword evidence="5 6" id="KW-0472">Membrane</keyword>
<dbReference type="OrthoDB" id="270651at2759"/>
<dbReference type="GO" id="GO:0008173">
    <property type="term" value="F:RNA methyltransferase activity"/>
    <property type="evidence" value="ECO:0007669"/>
    <property type="project" value="InterPro"/>
</dbReference>
<evidence type="ECO:0000256" key="1">
    <source>
        <dbReference type="ARBA" id="ARBA00022603"/>
    </source>
</evidence>
<dbReference type="GO" id="GO:0003723">
    <property type="term" value="F:RNA binding"/>
    <property type="evidence" value="ECO:0007669"/>
    <property type="project" value="InterPro"/>
</dbReference>
<keyword evidence="2" id="KW-0808">Transferase</keyword>
<dbReference type="EMBL" id="CAJVPZ010022205">
    <property type="protein sequence ID" value="CAG8710645.1"/>
    <property type="molecule type" value="Genomic_DNA"/>
</dbReference>
<dbReference type="SUPFAM" id="SSF75217">
    <property type="entry name" value="alpha/beta knot"/>
    <property type="match status" value="1"/>
</dbReference>
<dbReference type="InterPro" id="IPR004441">
    <property type="entry name" value="rRNA_MeTrfase_TrmH"/>
</dbReference>
<dbReference type="Proteomes" id="UP000789396">
    <property type="component" value="Unassembled WGS sequence"/>
</dbReference>
<dbReference type="InterPro" id="IPR036640">
    <property type="entry name" value="ABC1_TM_sf"/>
</dbReference>
<evidence type="ECO:0000313" key="9">
    <source>
        <dbReference type="Proteomes" id="UP000789396"/>
    </source>
</evidence>
<dbReference type="InterPro" id="IPR029026">
    <property type="entry name" value="tRNA_m1G_MTases_N"/>
</dbReference>
<feature type="domain" description="tRNA/rRNA methyltransferase SpoU type" evidence="7">
    <location>
        <begin position="66"/>
        <end position="145"/>
    </location>
</feature>
<reference evidence="8" key="1">
    <citation type="submission" date="2021-06" db="EMBL/GenBank/DDBJ databases">
        <authorList>
            <person name="Kallberg Y."/>
            <person name="Tangrot J."/>
            <person name="Rosling A."/>
        </authorList>
    </citation>
    <scope>NUCLEOTIDE SEQUENCE</scope>
    <source>
        <strain evidence="8">IN212</strain>
    </source>
</reference>
<keyword evidence="3 6" id="KW-0812">Transmembrane</keyword>
<dbReference type="GO" id="GO:0005829">
    <property type="term" value="C:cytosol"/>
    <property type="evidence" value="ECO:0007669"/>
    <property type="project" value="TreeGrafter"/>
</dbReference>
<dbReference type="Gene3D" id="3.40.1280.10">
    <property type="match status" value="1"/>
</dbReference>
<evidence type="ECO:0000256" key="5">
    <source>
        <dbReference type="ARBA" id="ARBA00023136"/>
    </source>
</evidence>
<keyword evidence="1" id="KW-0489">Methyltransferase</keyword>
<dbReference type="SUPFAM" id="SSF90123">
    <property type="entry name" value="ABC transporter transmembrane region"/>
    <property type="match status" value="1"/>
</dbReference>